<dbReference type="InterPro" id="IPR038297">
    <property type="entry name" value="CcmH/CycL/NrfF/Ccl2_sf"/>
</dbReference>
<dbReference type="Proteomes" id="UP000249393">
    <property type="component" value="Unassembled WGS sequence"/>
</dbReference>
<gene>
    <name evidence="11" type="ORF">DI526_16110</name>
</gene>
<dbReference type="EMBL" id="QFQZ01000057">
    <property type="protein sequence ID" value="PZR32614.1"/>
    <property type="molecule type" value="Genomic_DNA"/>
</dbReference>
<keyword evidence="9" id="KW-1133">Transmembrane helix</keyword>
<name>A0A2W5WX27_9CAUL</name>
<comment type="similarity">
    <text evidence="1 9">Belongs to the CcmH/CycL/Ccl2/NrfF family.</text>
</comment>
<dbReference type="Pfam" id="PF03918">
    <property type="entry name" value="CcmH"/>
    <property type="match status" value="1"/>
</dbReference>
<evidence type="ECO:0000256" key="7">
    <source>
        <dbReference type="ARBA" id="ARBA00037230"/>
    </source>
</evidence>
<evidence type="ECO:0000256" key="9">
    <source>
        <dbReference type="RuleBase" id="RU364112"/>
    </source>
</evidence>
<dbReference type="Gene3D" id="1.10.8.640">
    <property type="entry name" value="Cytochrome C biogenesis protein"/>
    <property type="match status" value="1"/>
</dbReference>
<evidence type="ECO:0000256" key="3">
    <source>
        <dbReference type="ARBA" id="ARBA00022723"/>
    </source>
</evidence>
<evidence type="ECO:0000259" key="10">
    <source>
        <dbReference type="Pfam" id="PF03918"/>
    </source>
</evidence>
<evidence type="ECO:0000256" key="8">
    <source>
        <dbReference type="ARBA" id="ARBA00060491"/>
    </source>
</evidence>
<dbReference type="InterPro" id="IPR005616">
    <property type="entry name" value="CcmH/CycL/Ccl2/NrfF_N"/>
</dbReference>
<comment type="caution">
    <text evidence="11">The sequence shown here is derived from an EMBL/GenBank/DDBJ whole genome shotgun (WGS) entry which is preliminary data.</text>
</comment>
<feature type="domain" description="CcmH/CycL/Ccl2/NrfF N-terminal" evidence="10">
    <location>
        <begin position="25"/>
        <end position="163"/>
    </location>
</feature>
<keyword evidence="2 9" id="KW-0349">Heme</keyword>
<comment type="function">
    <text evidence="7">Required for the biogenesis of c-type cytochromes. Possible subunit of a heme lyase.</text>
</comment>
<accession>A0A2W5WX27</accession>
<dbReference type="FunFam" id="1.10.8.640:FF:000001">
    <property type="entry name" value="Cytochrome c-type biogenesis protein"/>
    <property type="match status" value="1"/>
</dbReference>
<evidence type="ECO:0000256" key="4">
    <source>
        <dbReference type="ARBA" id="ARBA00022729"/>
    </source>
</evidence>
<sequence>MTRPLRAVGPPPPKGEEGRLRAFAVALCAIALTAGASEPSERLADPAQEAHARALFREVRCLVCQNESIDDSEAQLAGDLRRIVREQVKAGRSDREIRAFLVERYGEFVLLKPPFSAGNAVLWLAPVGILLIGGVLMIGLLRRRDAAEGELSQDEEERLKRLLQDD</sequence>
<proteinExistence type="inferred from homology"/>
<evidence type="ECO:0000256" key="2">
    <source>
        <dbReference type="ARBA" id="ARBA00022617"/>
    </source>
</evidence>
<evidence type="ECO:0000256" key="1">
    <source>
        <dbReference type="ARBA" id="ARBA00010342"/>
    </source>
</evidence>
<dbReference type="AlphaFoldDB" id="A0A2W5WX27"/>
<keyword evidence="6 9" id="KW-0408">Iron</keyword>
<keyword evidence="5" id="KW-0201">Cytochrome c-type biogenesis</keyword>
<protein>
    <recommendedName>
        <fullName evidence="9">Cytochrome c-type biogenesis protein</fullName>
    </recommendedName>
</protein>
<organism evidence="11 12">
    <name type="scientific">Caulobacter segnis</name>
    <dbReference type="NCBI Taxonomy" id="88688"/>
    <lineage>
        <taxon>Bacteria</taxon>
        <taxon>Pseudomonadati</taxon>
        <taxon>Pseudomonadota</taxon>
        <taxon>Alphaproteobacteria</taxon>
        <taxon>Caulobacterales</taxon>
        <taxon>Caulobacteraceae</taxon>
        <taxon>Caulobacter</taxon>
    </lineage>
</organism>
<keyword evidence="3 9" id="KW-0479">Metal-binding</keyword>
<dbReference type="GO" id="GO:0005886">
    <property type="term" value="C:plasma membrane"/>
    <property type="evidence" value="ECO:0007669"/>
    <property type="project" value="TreeGrafter"/>
</dbReference>
<reference evidence="11 12" key="1">
    <citation type="submission" date="2017-08" db="EMBL/GenBank/DDBJ databases">
        <title>Infants hospitalized years apart are colonized by the same room-sourced microbial strains.</title>
        <authorList>
            <person name="Brooks B."/>
            <person name="Olm M.R."/>
            <person name="Firek B.A."/>
            <person name="Baker R."/>
            <person name="Thomas B.C."/>
            <person name="Morowitz M.J."/>
            <person name="Banfield J.F."/>
        </authorList>
    </citation>
    <scope>NUCLEOTIDE SEQUENCE [LARGE SCALE GENOMIC DNA]</scope>
    <source>
        <strain evidence="11">S2_003_000_R2_4</strain>
    </source>
</reference>
<evidence type="ECO:0000313" key="12">
    <source>
        <dbReference type="Proteomes" id="UP000249393"/>
    </source>
</evidence>
<dbReference type="GO" id="GO:0046872">
    <property type="term" value="F:metal ion binding"/>
    <property type="evidence" value="ECO:0007669"/>
    <property type="project" value="UniProtKB-KW"/>
</dbReference>
<dbReference type="GO" id="GO:0017004">
    <property type="term" value="P:cytochrome complex assembly"/>
    <property type="evidence" value="ECO:0007669"/>
    <property type="project" value="UniProtKB-KW"/>
</dbReference>
<keyword evidence="9" id="KW-0472">Membrane</keyword>
<evidence type="ECO:0000256" key="5">
    <source>
        <dbReference type="ARBA" id="ARBA00022748"/>
    </source>
</evidence>
<dbReference type="PANTHER" id="PTHR47870">
    <property type="entry name" value="CYTOCHROME C-TYPE BIOGENESIS PROTEIN CCMH"/>
    <property type="match status" value="1"/>
</dbReference>
<feature type="transmembrane region" description="Helical" evidence="9">
    <location>
        <begin position="120"/>
        <end position="141"/>
    </location>
</feature>
<dbReference type="InterPro" id="IPR051263">
    <property type="entry name" value="C-type_cytochrome_biogenesis"/>
</dbReference>
<dbReference type="RefSeq" id="WP_304280229.1">
    <property type="nucleotide sequence ID" value="NZ_QFQZ01000057.1"/>
</dbReference>
<evidence type="ECO:0000256" key="6">
    <source>
        <dbReference type="ARBA" id="ARBA00023004"/>
    </source>
</evidence>
<dbReference type="PANTHER" id="PTHR47870:SF1">
    <property type="entry name" value="CYTOCHROME C-TYPE BIOGENESIS PROTEIN CCMH"/>
    <property type="match status" value="1"/>
</dbReference>
<keyword evidence="4 9" id="KW-0732">Signal</keyword>
<keyword evidence="9" id="KW-0812">Transmembrane</keyword>
<comment type="subcellular location">
    <subcellularLocation>
        <location evidence="8">Membrane</location>
        <topology evidence="8">Single-pass membrane protein</topology>
        <orientation evidence="8">Periplasmic side</orientation>
    </subcellularLocation>
</comment>
<evidence type="ECO:0000313" key="11">
    <source>
        <dbReference type="EMBL" id="PZR32614.1"/>
    </source>
</evidence>
<dbReference type="CDD" id="cd16378">
    <property type="entry name" value="CcmH_N"/>
    <property type="match status" value="1"/>
</dbReference>